<evidence type="ECO:0000313" key="7">
    <source>
        <dbReference type="Proteomes" id="UP000274131"/>
    </source>
</evidence>
<evidence type="ECO:0000313" key="8">
    <source>
        <dbReference type="WBParaSite" id="EVEC_0000890901-mRNA-1"/>
    </source>
</evidence>
<reference evidence="8" key="1">
    <citation type="submission" date="2017-02" db="UniProtKB">
        <authorList>
            <consortium name="WormBaseParasite"/>
        </authorList>
    </citation>
    <scope>IDENTIFICATION</scope>
</reference>
<dbReference type="EMBL" id="UXUI01009386">
    <property type="protein sequence ID" value="VDD93610.1"/>
    <property type="molecule type" value="Genomic_DNA"/>
</dbReference>
<accession>A0A0N4VE26</accession>
<gene>
    <name evidence="6" type="ORF">EVEC_LOCUS8361</name>
</gene>
<proteinExistence type="predicted"/>
<feature type="transmembrane region" description="Helical" evidence="5">
    <location>
        <begin position="56"/>
        <end position="85"/>
    </location>
</feature>
<organism evidence="8">
    <name type="scientific">Enterobius vermicularis</name>
    <name type="common">Human pinworm</name>
    <dbReference type="NCBI Taxonomy" id="51028"/>
    <lineage>
        <taxon>Eukaryota</taxon>
        <taxon>Metazoa</taxon>
        <taxon>Ecdysozoa</taxon>
        <taxon>Nematoda</taxon>
        <taxon>Chromadorea</taxon>
        <taxon>Rhabditida</taxon>
        <taxon>Spirurina</taxon>
        <taxon>Oxyuridomorpha</taxon>
        <taxon>Oxyuroidea</taxon>
        <taxon>Oxyuridae</taxon>
        <taxon>Enterobius</taxon>
    </lineage>
</organism>
<keyword evidence="4 5" id="KW-0472">Membrane</keyword>
<protein>
    <submittedName>
        <fullName evidence="8">Na_Ca_ex domain-containing protein</fullName>
    </submittedName>
</protein>
<reference evidence="6 7" key="2">
    <citation type="submission" date="2018-10" db="EMBL/GenBank/DDBJ databases">
        <authorList>
            <consortium name="Pathogen Informatics"/>
        </authorList>
    </citation>
    <scope>NUCLEOTIDE SEQUENCE [LARGE SCALE GENOMIC DNA]</scope>
</reference>
<evidence type="ECO:0000256" key="5">
    <source>
        <dbReference type="SAM" id="Phobius"/>
    </source>
</evidence>
<dbReference type="GO" id="GO:0016020">
    <property type="term" value="C:membrane"/>
    <property type="evidence" value="ECO:0007669"/>
    <property type="project" value="UniProtKB-SubCell"/>
</dbReference>
<evidence type="ECO:0000256" key="2">
    <source>
        <dbReference type="ARBA" id="ARBA00022692"/>
    </source>
</evidence>
<dbReference type="PANTHER" id="PTHR46561">
    <property type="entry name" value="SERPENTINE RECEPTOR, CLASS AB (CLASS A-LIKE)-RELATED"/>
    <property type="match status" value="1"/>
</dbReference>
<feature type="transmembrane region" description="Helical" evidence="5">
    <location>
        <begin position="6"/>
        <end position="29"/>
    </location>
</feature>
<keyword evidence="3 5" id="KW-1133">Transmembrane helix</keyword>
<evidence type="ECO:0000256" key="3">
    <source>
        <dbReference type="ARBA" id="ARBA00022989"/>
    </source>
</evidence>
<dbReference type="Pfam" id="PF10292">
    <property type="entry name" value="7TM_GPCR_Srab"/>
    <property type="match status" value="1"/>
</dbReference>
<dbReference type="OrthoDB" id="5851392at2759"/>
<keyword evidence="7" id="KW-1185">Reference proteome</keyword>
<dbReference type="WBParaSite" id="EVEC_0000890901-mRNA-1">
    <property type="protein sequence ID" value="EVEC_0000890901-mRNA-1"/>
    <property type="gene ID" value="EVEC_0000890901"/>
</dbReference>
<dbReference type="InterPro" id="IPR019408">
    <property type="entry name" value="7TM_GPCR_serpentine_rcpt_Srab"/>
</dbReference>
<dbReference type="InterPro" id="IPR053286">
    <property type="entry name" value="Nematode_rcpt-like_srab"/>
</dbReference>
<comment type="subcellular location">
    <subcellularLocation>
        <location evidence="1">Membrane</location>
        <topology evidence="1">Multi-pass membrane protein</topology>
    </subcellularLocation>
</comment>
<feature type="transmembrane region" description="Helical" evidence="5">
    <location>
        <begin position="91"/>
        <end position="111"/>
    </location>
</feature>
<evidence type="ECO:0000313" key="6">
    <source>
        <dbReference type="EMBL" id="VDD93610.1"/>
    </source>
</evidence>
<sequence>MNGCSMQVLFALAGFELFSIVTLFFLYACNGAWRNSESRWIAGLSQKYQVEENVELIAFIVPVLVAHAVCNMSTCLLLPIGLLFFETKIPPTIYFDFIPFYYVLLPMLLYFKSERNSRREKRWVKIQSCENDPSAIHHQQLQMMFNSTKKHSLTKIKVPKRAVLEKVQSDRMPQKDNCITYA</sequence>
<keyword evidence="2 5" id="KW-0812">Transmembrane</keyword>
<evidence type="ECO:0000256" key="1">
    <source>
        <dbReference type="ARBA" id="ARBA00004141"/>
    </source>
</evidence>
<dbReference type="PANTHER" id="PTHR46561:SF11">
    <property type="entry name" value="SERPENTINE RECEPTOR CLASS ALPHA_BETA-14"/>
    <property type="match status" value="1"/>
</dbReference>
<name>A0A0N4VE26_ENTVE</name>
<dbReference type="Proteomes" id="UP000274131">
    <property type="component" value="Unassembled WGS sequence"/>
</dbReference>
<dbReference type="AlphaFoldDB" id="A0A0N4VE26"/>
<evidence type="ECO:0000256" key="4">
    <source>
        <dbReference type="ARBA" id="ARBA00023136"/>
    </source>
</evidence>